<name>A0A8X6YIZ7_9ARAC</name>
<keyword evidence="2" id="KW-1185">Reference proteome</keyword>
<gene>
    <name evidence="1" type="ORF">TNIN_312481</name>
</gene>
<proteinExistence type="predicted"/>
<dbReference type="SUPFAM" id="SSF56672">
    <property type="entry name" value="DNA/RNA polymerases"/>
    <property type="match status" value="1"/>
</dbReference>
<dbReference type="GO" id="GO:0071897">
    <property type="term" value="P:DNA biosynthetic process"/>
    <property type="evidence" value="ECO:0007669"/>
    <property type="project" value="UniProtKB-ARBA"/>
</dbReference>
<dbReference type="InterPro" id="IPR043502">
    <property type="entry name" value="DNA/RNA_pol_sf"/>
</dbReference>
<sequence length="150" mass="17371">MDLRWQIEIGEADRSEKTAFVLPRKAYTSHAVRSVICDLRENNGQFATPFKWTMCLCYLDDIIVFSERPSYTIKTCSKNRLRKSGINVVFRGVEEVEAFNSLKKALTSDPVLRDVRRKRFYRNPILMQVGTVSEQSGIQNNVESYSILRL</sequence>
<dbReference type="Proteomes" id="UP000886998">
    <property type="component" value="Unassembled WGS sequence"/>
</dbReference>
<reference evidence="1" key="1">
    <citation type="submission" date="2020-08" db="EMBL/GenBank/DDBJ databases">
        <title>Multicomponent nature underlies the extraordinary mechanical properties of spider dragline silk.</title>
        <authorList>
            <person name="Kono N."/>
            <person name="Nakamura H."/>
            <person name="Mori M."/>
            <person name="Yoshida Y."/>
            <person name="Ohtoshi R."/>
            <person name="Malay A.D."/>
            <person name="Moran D.A.P."/>
            <person name="Tomita M."/>
            <person name="Numata K."/>
            <person name="Arakawa K."/>
        </authorList>
    </citation>
    <scope>NUCLEOTIDE SEQUENCE</scope>
</reference>
<accession>A0A8X6YIZ7</accession>
<evidence type="ECO:0000313" key="2">
    <source>
        <dbReference type="Proteomes" id="UP000886998"/>
    </source>
</evidence>
<organism evidence="1 2">
    <name type="scientific">Trichonephila inaurata madagascariensis</name>
    <dbReference type="NCBI Taxonomy" id="2747483"/>
    <lineage>
        <taxon>Eukaryota</taxon>
        <taxon>Metazoa</taxon>
        <taxon>Ecdysozoa</taxon>
        <taxon>Arthropoda</taxon>
        <taxon>Chelicerata</taxon>
        <taxon>Arachnida</taxon>
        <taxon>Araneae</taxon>
        <taxon>Araneomorphae</taxon>
        <taxon>Entelegynae</taxon>
        <taxon>Araneoidea</taxon>
        <taxon>Nephilidae</taxon>
        <taxon>Trichonephila</taxon>
        <taxon>Trichonephila inaurata</taxon>
    </lineage>
</organism>
<dbReference type="EMBL" id="BMAV01019061">
    <property type="protein sequence ID" value="GFY71745.1"/>
    <property type="molecule type" value="Genomic_DNA"/>
</dbReference>
<comment type="caution">
    <text evidence="1">The sequence shown here is derived from an EMBL/GenBank/DDBJ whole genome shotgun (WGS) entry which is preliminary data.</text>
</comment>
<evidence type="ECO:0000313" key="1">
    <source>
        <dbReference type="EMBL" id="GFY71745.1"/>
    </source>
</evidence>
<dbReference type="AlphaFoldDB" id="A0A8X6YIZ7"/>
<protein>
    <submittedName>
        <fullName evidence="1">Uncharacterized protein</fullName>
    </submittedName>
</protein>